<reference evidence="1 5" key="2">
    <citation type="submission" date="2023-11" db="EMBL/GenBank/DDBJ databases">
        <title>MicrobeMod: A computational toolkit for identifying prokaryotic methylation and restriction-modification with nanopore sequencing.</title>
        <authorList>
            <person name="Crits-Christoph A."/>
            <person name="Kang S.C."/>
            <person name="Lee H."/>
            <person name="Ostrov N."/>
        </authorList>
    </citation>
    <scope>NUCLEOTIDE SEQUENCE [LARGE SCALE GENOMIC DNA]</scope>
    <source>
        <strain evidence="1 5">ATCC BAA-571</strain>
    </source>
</reference>
<evidence type="ECO:0000313" key="1">
    <source>
        <dbReference type="EMBL" id="MDX5995413.1"/>
    </source>
</evidence>
<protein>
    <submittedName>
        <fullName evidence="3">Uncharacterized protein</fullName>
    </submittedName>
</protein>
<dbReference type="Proteomes" id="UP001278050">
    <property type="component" value="Unassembled WGS sequence"/>
</dbReference>
<dbReference type="EMBL" id="FNAE01000006">
    <property type="protein sequence ID" value="SDF22836.1"/>
    <property type="molecule type" value="Genomic_DNA"/>
</dbReference>
<keyword evidence="5" id="KW-1185">Reference proteome</keyword>
<dbReference type="EMBL" id="JAWXXP010000001">
    <property type="protein sequence ID" value="MDX5995413.1"/>
    <property type="molecule type" value="Genomic_DNA"/>
</dbReference>
<name>A0A1G7JD62_9GAMM</name>
<organism evidence="3 4">
    <name type="scientific">Ectopseudomonas alcaliphila</name>
    <dbReference type="NCBI Taxonomy" id="101564"/>
    <lineage>
        <taxon>Bacteria</taxon>
        <taxon>Pseudomonadati</taxon>
        <taxon>Pseudomonadota</taxon>
        <taxon>Gammaproteobacteria</taxon>
        <taxon>Pseudomonadales</taxon>
        <taxon>Pseudomonadaceae</taxon>
        <taxon>Ectopseudomonas</taxon>
    </lineage>
</organism>
<dbReference type="EMBL" id="JAWXXP010000002">
    <property type="protein sequence ID" value="MDX5995458.1"/>
    <property type="molecule type" value="Genomic_DNA"/>
</dbReference>
<gene>
    <name evidence="3" type="ORF">SAMN05216575_106194</name>
    <name evidence="1" type="ORF">SIM71_25405</name>
    <name evidence="2" type="ORF">SIM71_25635</name>
</gene>
<proteinExistence type="predicted"/>
<reference evidence="3 4" key="1">
    <citation type="submission" date="2016-10" db="EMBL/GenBank/DDBJ databases">
        <authorList>
            <person name="de Groot N.N."/>
        </authorList>
    </citation>
    <scope>NUCLEOTIDE SEQUENCE [LARGE SCALE GENOMIC DNA]</scope>
    <source>
        <strain evidence="3 4">JCM 10630</strain>
    </source>
</reference>
<evidence type="ECO:0000313" key="2">
    <source>
        <dbReference type="EMBL" id="MDX5995458.1"/>
    </source>
</evidence>
<dbReference type="Proteomes" id="UP000182413">
    <property type="component" value="Unassembled WGS sequence"/>
</dbReference>
<evidence type="ECO:0000313" key="4">
    <source>
        <dbReference type="Proteomes" id="UP000182413"/>
    </source>
</evidence>
<dbReference type="OrthoDB" id="7009428at2"/>
<dbReference type="RefSeq" id="WP_074680621.1">
    <property type="nucleotide sequence ID" value="NZ_CBCSET010000010.1"/>
</dbReference>
<accession>A0A1G7JD62</accession>
<evidence type="ECO:0000313" key="5">
    <source>
        <dbReference type="Proteomes" id="UP001278050"/>
    </source>
</evidence>
<dbReference type="AlphaFoldDB" id="A0A1G7JD62"/>
<sequence>MAAITVEETYDRVEEFIALLAAAELHASGAWEITFTEDMRAKFERYGPRTNLSAAQRQTLERIAKS</sequence>
<evidence type="ECO:0000313" key="3">
    <source>
        <dbReference type="EMBL" id="SDF22836.1"/>
    </source>
</evidence>